<gene>
    <name evidence="2" type="ordered locus">Ldb0077</name>
</gene>
<dbReference type="HOGENOM" id="CLU_3253150_0_0_9"/>
<evidence type="ECO:0000313" key="2">
    <source>
        <dbReference type="EMBL" id="CAI96918.1"/>
    </source>
</evidence>
<accession>Q1G7U8</accession>
<evidence type="ECO:0000313" key="3">
    <source>
        <dbReference type="Proteomes" id="UP000001259"/>
    </source>
</evidence>
<name>Q1G7U8_LACDA</name>
<evidence type="ECO:0000256" key="1">
    <source>
        <dbReference type="SAM" id="Phobius"/>
    </source>
</evidence>
<keyword evidence="1" id="KW-1133">Transmembrane helix</keyword>
<organism evidence="2 3">
    <name type="scientific">Lactobacillus delbrueckii subsp. bulgaricus (strain ATCC 11842 / DSM 20081 / BCRC 10696 / JCM 1002 / NBRC 13953 / NCIMB 11778 / NCTC 12712 / WDCM 00102 / Lb 14)</name>
    <dbReference type="NCBI Taxonomy" id="390333"/>
    <lineage>
        <taxon>Bacteria</taxon>
        <taxon>Bacillati</taxon>
        <taxon>Bacillota</taxon>
        <taxon>Bacilli</taxon>
        <taxon>Lactobacillales</taxon>
        <taxon>Lactobacillaceae</taxon>
        <taxon>Lactobacillus</taxon>
    </lineage>
</organism>
<dbReference type="AlphaFoldDB" id="Q1G7U8"/>
<sequence length="42" mass="5056">MISKEDKLLIRRCLYAMINMYGIIPLRHAYHIFSHQNPLAQR</sequence>
<protein>
    <submittedName>
        <fullName evidence="2">Uncharacterized protein</fullName>
    </submittedName>
</protein>
<dbReference type="STRING" id="390333.Ldb0077"/>
<keyword evidence="1" id="KW-0812">Transmembrane</keyword>
<proteinExistence type="predicted"/>
<dbReference type="KEGG" id="ldb:Ldb0077"/>
<dbReference type="Proteomes" id="UP000001259">
    <property type="component" value="Chromosome"/>
</dbReference>
<keyword evidence="1" id="KW-0472">Membrane</keyword>
<keyword evidence="3" id="KW-1185">Reference proteome</keyword>
<reference evidence="2 3" key="1">
    <citation type="journal article" date="2006" name="Proc. Natl. Acad. Sci. U.S.A.">
        <title>The complete genome sequence of Lactobacillus bulgaricus reveals extensive and ongoing reductive evolution.</title>
        <authorList>
            <person name="van de Guchte M."/>
            <person name="Penaud S."/>
            <person name="Grimaldi C."/>
            <person name="Barbe V."/>
            <person name="Bryson K."/>
            <person name="Nicolas P."/>
            <person name="Robert C."/>
            <person name="Oztas S."/>
            <person name="Mangenot S."/>
            <person name="Couloux A."/>
            <person name="Loux V."/>
            <person name="Dervyn R."/>
            <person name="Bossy R."/>
            <person name="Bolotin A."/>
            <person name="Batto J.-M."/>
            <person name="Walunas T."/>
            <person name="Gibrat J.-F."/>
            <person name="Bessieres P."/>
            <person name="Weissenbach J."/>
            <person name="Ehrlich S.D."/>
            <person name="Maguin E."/>
        </authorList>
    </citation>
    <scope>NUCLEOTIDE SEQUENCE [LARGE SCALE GENOMIC DNA]</scope>
    <source>
        <strain evidence="3">ATCC 11842 / DSM 20081 / BCRC 10696 / JCM 1002 / NBRC 13953 / NCIMB 11778 / NCTC 12712 / WDCM 00102 / Lb 14</strain>
    </source>
</reference>
<feature type="transmembrane region" description="Helical" evidence="1">
    <location>
        <begin position="12"/>
        <end position="33"/>
    </location>
</feature>
<dbReference type="EMBL" id="CR954253">
    <property type="protein sequence ID" value="CAI96918.1"/>
    <property type="molecule type" value="Genomic_DNA"/>
</dbReference>